<evidence type="ECO:0000313" key="1">
    <source>
        <dbReference type="EMBL" id="MFN2102939.1"/>
    </source>
</evidence>
<evidence type="ECO:0000313" key="2">
    <source>
        <dbReference type="Proteomes" id="UP001634413"/>
    </source>
</evidence>
<comment type="caution">
    <text evidence="1">The sequence shown here is derived from an EMBL/GenBank/DDBJ whole genome shotgun (WGS) entry which is preliminary data.</text>
</comment>
<keyword evidence="2" id="KW-1185">Reference proteome</keyword>
<proteinExistence type="predicted"/>
<dbReference type="EMBL" id="JBDLBQ010000007">
    <property type="protein sequence ID" value="MFN2102939.1"/>
    <property type="molecule type" value="Genomic_DNA"/>
</dbReference>
<sequence>MLYNPKYIPDNEYVFDIDKFDDDVTYDYEPPKEDVVKLVYYEHVDKYGRKDRLLLDREEWCLEDWKESMSGRNKGRFDFIVENQVDLHYYNYISPQDYIDCLYAIEKDLLADEEGCIYIGENVLYNKKIIKMVFEYLMVASGQYETFLYDLNRFRWNTKYAKGNYEGKETYYCILSSTNPVEKKRWCWDQTSDSDLKKRKKFSEIERYLYSIFDSSLYEFQLPDRKKESGGIMKSSIHFNSKYGRDKISEVSGLAVKRARTDYLERHLIKHINYIGTCMDYEFINEVLDKKLLEPTEEEKEIKRDFREKYGLDKCSDSEERRKRQKELSNNQEFIKDAKMVDSFNRKESILEGYQYAVSQYFLERNGVGKLSFDIYSRDIDYPKEMSLDNLEKYYIEMKEKEGKEVDKC</sequence>
<name>A0ABW9KF31_9FIRM</name>
<protein>
    <submittedName>
        <fullName evidence="1">Uncharacterized protein</fullName>
    </submittedName>
</protein>
<accession>A0ABW9KF31</accession>
<dbReference type="Proteomes" id="UP001634413">
    <property type="component" value="Unassembled WGS sequence"/>
</dbReference>
<organism evidence="1 2">
    <name type="scientific">Finegoldia dalianensis</name>
    <dbReference type="NCBI Taxonomy" id="3145239"/>
    <lineage>
        <taxon>Bacteria</taxon>
        <taxon>Bacillati</taxon>
        <taxon>Bacillota</taxon>
        <taxon>Tissierellia</taxon>
        <taxon>Tissierellales</taxon>
        <taxon>Peptoniphilaceae</taxon>
        <taxon>Finegoldia</taxon>
    </lineage>
</organism>
<gene>
    <name evidence="1" type="ORF">ABDJ34_08490</name>
</gene>
<dbReference type="RefSeq" id="WP_412702075.1">
    <property type="nucleotide sequence ID" value="NZ_JBDLBQ010000007.1"/>
</dbReference>
<reference evidence="1 2" key="1">
    <citation type="journal article" date="2024" name="Anaerobe">
        <title>The identification of Finegoldia dalianensis sp. nov., isolated from the pus of a patient with skin abscess and genomic analysis of the strains belonging to Finegoldia genus.</title>
        <authorList>
            <person name="Li Y."/>
            <person name="Wang Y."/>
            <person name="Xiao D."/>
            <person name="Wang J."/>
            <person name="Jin D."/>
        </authorList>
    </citation>
    <scope>NUCLEOTIDE SEQUENCE [LARGE SCALE GENOMIC DNA]</scope>
    <source>
        <strain evidence="1 2">LY240594</strain>
    </source>
</reference>